<keyword evidence="4" id="KW-1185">Reference proteome</keyword>
<keyword evidence="2" id="KW-0472">Membrane</keyword>
<keyword evidence="2" id="KW-0812">Transmembrane</keyword>
<dbReference type="EMBL" id="PVWK01000085">
    <property type="protein sequence ID" value="PSB27666.1"/>
    <property type="molecule type" value="Genomic_DNA"/>
</dbReference>
<comment type="caution">
    <text evidence="3">The sequence shown here is derived from an EMBL/GenBank/DDBJ whole genome shotgun (WGS) entry which is preliminary data.</text>
</comment>
<evidence type="ECO:0000256" key="2">
    <source>
        <dbReference type="SAM" id="Phobius"/>
    </source>
</evidence>
<accession>A0A2T1E4M4</accession>
<dbReference type="RefSeq" id="WP_106257332.1">
    <property type="nucleotide sequence ID" value="NZ_CAWNSW010000101.1"/>
</dbReference>
<feature type="region of interest" description="Disordered" evidence="1">
    <location>
        <begin position="96"/>
        <end position="132"/>
    </location>
</feature>
<keyword evidence="2" id="KW-1133">Transmembrane helix</keyword>
<reference evidence="3 4" key="2">
    <citation type="submission" date="2018-03" db="EMBL/GenBank/DDBJ databases">
        <title>The ancient ancestry and fast evolution of plastids.</title>
        <authorList>
            <person name="Moore K.R."/>
            <person name="Magnabosco C."/>
            <person name="Momper L."/>
            <person name="Gold D.A."/>
            <person name="Bosak T."/>
            <person name="Fournier G.P."/>
        </authorList>
    </citation>
    <scope>NUCLEOTIDE SEQUENCE [LARGE SCALE GENOMIC DNA]</scope>
    <source>
        <strain evidence="3 4">ULC18</strain>
    </source>
</reference>
<dbReference type="Proteomes" id="UP000239576">
    <property type="component" value="Unassembled WGS sequence"/>
</dbReference>
<protein>
    <submittedName>
        <fullName evidence="3">Uncharacterized protein</fullName>
    </submittedName>
</protein>
<dbReference type="AlphaFoldDB" id="A0A2T1E4M4"/>
<feature type="transmembrane region" description="Helical" evidence="2">
    <location>
        <begin position="233"/>
        <end position="253"/>
    </location>
</feature>
<organism evidence="3 4">
    <name type="scientific">Stenomitos frigidus ULC18</name>
    <dbReference type="NCBI Taxonomy" id="2107698"/>
    <lineage>
        <taxon>Bacteria</taxon>
        <taxon>Bacillati</taxon>
        <taxon>Cyanobacteriota</taxon>
        <taxon>Cyanophyceae</taxon>
        <taxon>Leptolyngbyales</taxon>
        <taxon>Leptolyngbyaceae</taxon>
        <taxon>Stenomitos</taxon>
    </lineage>
</organism>
<evidence type="ECO:0000313" key="3">
    <source>
        <dbReference type="EMBL" id="PSB27666.1"/>
    </source>
</evidence>
<gene>
    <name evidence="3" type="ORF">C7B82_16170</name>
</gene>
<name>A0A2T1E4M4_9CYAN</name>
<sequence>MNPVLTQIIEHPEFGYVLPQAVAFAAMGTNDKPVNQLRKAGKLIEGEHFVRVPQRAGMPRIHWTVTGLQALAIALSTDRAKSFHTDLRQWLQTRKTPAHNDSAMQHQPRGSAVPPTVSESHSDYADAEPVSLQSWQPSAPLAATDNQAQSTAPGRYSLAELEAMRAIAQSERDGQMLALLDKAITALVDDQPAQSSQPMERVVYVQPPKTTTINFLWHWHGGTNNQGNGSMEAFFGLLLVMVLLSGLWVIALVSTQRSQPVYPYPPGMRTHVE</sequence>
<reference evidence="4" key="1">
    <citation type="submission" date="2018-02" db="EMBL/GenBank/DDBJ databases">
        <authorList>
            <person name="Moore K."/>
            <person name="Momper L."/>
        </authorList>
    </citation>
    <scope>NUCLEOTIDE SEQUENCE [LARGE SCALE GENOMIC DNA]</scope>
    <source>
        <strain evidence="4">ULC18</strain>
    </source>
</reference>
<evidence type="ECO:0000313" key="4">
    <source>
        <dbReference type="Proteomes" id="UP000239576"/>
    </source>
</evidence>
<evidence type="ECO:0000256" key="1">
    <source>
        <dbReference type="SAM" id="MobiDB-lite"/>
    </source>
</evidence>
<proteinExistence type="predicted"/>